<organism evidence="2">
    <name type="scientific">marine sediment metagenome</name>
    <dbReference type="NCBI Taxonomy" id="412755"/>
    <lineage>
        <taxon>unclassified sequences</taxon>
        <taxon>metagenomes</taxon>
        <taxon>ecological metagenomes</taxon>
    </lineage>
</organism>
<dbReference type="AlphaFoldDB" id="X1HSW8"/>
<evidence type="ECO:0000313" key="2">
    <source>
        <dbReference type="EMBL" id="GAH72552.1"/>
    </source>
</evidence>
<accession>X1HSW8</accession>
<name>X1HSW8_9ZZZZ</name>
<evidence type="ECO:0000256" key="1">
    <source>
        <dbReference type="SAM" id="MobiDB-lite"/>
    </source>
</evidence>
<proteinExistence type="predicted"/>
<comment type="caution">
    <text evidence="2">The sequence shown here is derived from an EMBL/GenBank/DDBJ whole genome shotgun (WGS) entry which is preliminary data.</text>
</comment>
<reference evidence="2" key="1">
    <citation type="journal article" date="2014" name="Front. Microbiol.">
        <title>High frequency of phylogenetically diverse reductive dehalogenase-homologous genes in deep subseafloor sedimentary metagenomes.</title>
        <authorList>
            <person name="Kawai M."/>
            <person name="Futagami T."/>
            <person name="Toyoda A."/>
            <person name="Takaki Y."/>
            <person name="Nishi S."/>
            <person name="Hori S."/>
            <person name="Arai W."/>
            <person name="Tsubouchi T."/>
            <person name="Morono Y."/>
            <person name="Uchiyama I."/>
            <person name="Ito T."/>
            <person name="Fujiyama A."/>
            <person name="Inagaki F."/>
            <person name="Takami H."/>
        </authorList>
    </citation>
    <scope>NUCLEOTIDE SEQUENCE</scope>
    <source>
        <strain evidence="2">Expedition CK06-06</strain>
    </source>
</reference>
<feature type="region of interest" description="Disordered" evidence="1">
    <location>
        <begin position="1"/>
        <end position="29"/>
    </location>
</feature>
<protein>
    <submittedName>
        <fullName evidence="2">Uncharacterized protein</fullName>
    </submittedName>
</protein>
<gene>
    <name evidence="2" type="ORF">S03H2_45633</name>
</gene>
<dbReference type="EMBL" id="BARU01028605">
    <property type="protein sequence ID" value="GAH72552.1"/>
    <property type="molecule type" value="Genomic_DNA"/>
</dbReference>
<sequence length="70" mass="7086">MPNGGGYGQRPGGGQGLGRGGRGRQPGGFGLGPSGECTCPKCGAKVPHQTGIPCYELKCPRCGQPMTRGR</sequence>